<dbReference type="CDD" id="cd04301">
    <property type="entry name" value="NAT_SF"/>
    <property type="match status" value="1"/>
</dbReference>
<name>A0A0M4CJJ2_9CORY</name>
<feature type="domain" description="N-acetyltransferase" evidence="1">
    <location>
        <begin position="14"/>
        <end position="109"/>
    </location>
</feature>
<dbReference type="InterPro" id="IPR016181">
    <property type="entry name" value="Acyl_CoA_acyltransferase"/>
</dbReference>
<dbReference type="PANTHER" id="PTHR31435:SF10">
    <property type="entry name" value="BSR4717 PROTEIN"/>
    <property type="match status" value="1"/>
</dbReference>
<dbReference type="Pfam" id="PF14542">
    <property type="entry name" value="Acetyltransf_CG"/>
    <property type="match status" value="1"/>
</dbReference>
<sequence length="114" mass="12491">MTLQDKHNAEVVVSENTDKDQFEISYPGEDQPAGITAYIDTENSRIFYHTVVGEEYGGRGLASILVKAALDTTKEAGLLIVPVCSFVKGYVEKNGVDGTRTPTRDDLVLVKEKL</sequence>
<organism evidence="2 3">
    <name type="scientific">Corynebacterium deserti GIMN1.010</name>
    <dbReference type="NCBI Taxonomy" id="931089"/>
    <lineage>
        <taxon>Bacteria</taxon>
        <taxon>Bacillati</taxon>
        <taxon>Actinomycetota</taxon>
        <taxon>Actinomycetes</taxon>
        <taxon>Mycobacteriales</taxon>
        <taxon>Corynebacteriaceae</taxon>
        <taxon>Corynebacterium</taxon>
    </lineage>
</organism>
<proteinExistence type="predicted"/>
<gene>
    <name evidence="2" type="ORF">CDES_10795</name>
</gene>
<dbReference type="Proteomes" id="UP000068067">
    <property type="component" value="Chromosome"/>
</dbReference>
<dbReference type="KEGG" id="cdx:CDES_10795"/>
<dbReference type="PROSITE" id="PS51729">
    <property type="entry name" value="GNAT_YJDJ"/>
    <property type="match status" value="1"/>
</dbReference>
<protein>
    <recommendedName>
        <fullName evidence="1">N-acetyltransferase domain-containing protein</fullName>
    </recommendedName>
</protein>
<dbReference type="PATRIC" id="fig|931089.4.peg.2184"/>
<dbReference type="PANTHER" id="PTHR31435">
    <property type="entry name" value="PROTEIN NATD1"/>
    <property type="match status" value="1"/>
</dbReference>
<evidence type="ECO:0000313" key="2">
    <source>
        <dbReference type="EMBL" id="ALC06534.1"/>
    </source>
</evidence>
<evidence type="ECO:0000259" key="1">
    <source>
        <dbReference type="PROSITE" id="PS51729"/>
    </source>
</evidence>
<dbReference type="AlphaFoldDB" id="A0A0M4CJJ2"/>
<evidence type="ECO:0000313" key="3">
    <source>
        <dbReference type="Proteomes" id="UP000068067"/>
    </source>
</evidence>
<accession>A0A0M4CJJ2</accession>
<dbReference type="RefSeq" id="WP_053545462.1">
    <property type="nucleotide sequence ID" value="NZ_CP009220.1"/>
</dbReference>
<dbReference type="SUPFAM" id="SSF55729">
    <property type="entry name" value="Acyl-CoA N-acyltransferases (Nat)"/>
    <property type="match status" value="1"/>
</dbReference>
<dbReference type="InterPro" id="IPR031165">
    <property type="entry name" value="GNAT_YJDJ"/>
</dbReference>
<dbReference type="OrthoDB" id="5405911at2"/>
<keyword evidence="3" id="KW-1185">Reference proteome</keyword>
<dbReference type="Gene3D" id="3.40.630.30">
    <property type="match status" value="1"/>
</dbReference>
<dbReference type="EMBL" id="CP009220">
    <property type="protein sequence ID" value="ALC06534.1"/>
    <property type="molecule type" value="Genomic_DNA"/>
</dbReference>
<dbReference type="STRING" id="931089.CDES_10795"/>
<dbReference type="InterPro" id="IPR045057">
    <property type="entry name" value="Gcn5-rel_NAT"/>
</dbReference>
<reference evidence="2 3" key="1">
    <citation type="submission" date="2014-08" db="EMBL/GenBank/DDBJ databases">
        <title>Complete genome sequence of Corynebacterium deserti GIMN1.010 (=DSM 45689), isolated from desert sand in western China.</title>
        <authorList>
            <person name="Ruckert C."/>
            <person name="Albersmeier A."/>
            <person name="Kalinowski J."/>
        </authorList>
    </citation>
    <scope>NUCLEOTIDE SEQUENCE [LARGE SCALE GENOMIC DNA]</scope>
    <source>
        <strain evidence="2 3">GIMN1.010</strain>
    </source>
</reference>